<gene>
    <name evidence="11" type="ORF">JI746_15410</name>
</gene>
<comment type="subcellular location">
    <subcellularLocation>
        <location evidence="1">Periplasm</location>
    </subcellularLocation>
</comment>
<dbReference type="InterPro" id="IPR009056">
    <property type="entry name" value="Cyt_c-like_dom"/>
</dbReference>
<keyword evidence="7 8" id="KW-0408">Iron</keyword>
<reference evidence="11 12" key="1">
    <citation type="journal article" date="2017" name="Int. J. Syst. Evol. Microbiol.">
        <title>Ramlibacter alkalitolerans sp. nov., alkali-tolerant bacterium isolated from soil of ginseng.</title>
        <authorList>
            <person name="Lee D.H."/>
            <person name="Cha C.J."/>
        </authorList>
    </citation>
    <scope>NUCLEOTIDE SEQUENCE [LARGE SCALE GENOMIC DNA]</scope>
    <source>
        <strain evidence="11 12">KACC 19305</strain>
    </source>
</reference>
<dbReference type="RefSeq" id="WP_201690675.1">
    <property type="nucleotide sequence ID" value="NZ_JAEQND010000008.1"/>
</dbReference>
<evidence type="ECO:0000256" key="7">
    <source>
        <dbReference type="ARBA" id="ARBA00023004"/>
    </source>
</evidence>
<sequence>MRSKAALAAVLGVLALAAAHAEVDPQTCFACHGPNGNSANPAVPTLAGQPGQFITTQLIMFREKRRTDPLMSPIAAPLTNAEISALGKFFAGQQHAAPAKKPADQVLAAGRKLAEDYNCVVCHGPALKGQQHIPRLAGQQAEYLRTQLHGFKAGTRFDMDGNMTSAAQRLNPADIDVLAEYLSGLE</sequence>
<comment type="caution">
    <text evidence="11">The sequence shown here is derived from an EMBL/GenBank/DDBJ whole genome shotgun (WGS) entry which is preliminary data.</text>
</comment>
<dbReference type="PIRSF" id="PIRSF000005">
    <property type="entry name" value="Cytochrome_c4"/>
    <property type="match status" value="1"/>
</dbReference>
<protein>
    <submittedName>
        <fullName evidence="11">Cytochrome c4</fullName>
    </submittedName>
</protein>
<evidence type="ECO:0000313" key="12">
    <source>
        <dbReference type="Proteomes" id="UP000622707"/>
    </source>
</evidence>
<dbReference type="EMBL" id="JAEQND010000008">
    <property type="protein sequence ID" value="MBL0426501.1"/>
    <property type="molecule type" value="Genomic_DNA"/>
</dbReference>
<feature type="domain" description="Cytochrome c" evidence="10">
    <location>
        <begin position="7"/>
        <end position="186"/>
    </location>
</feature>
<feature type="chain" id="PRO_5045126661" evidence="9">
    <location>
        <begin position="22"/>
        <end position="186"/>
    </location>
</feature>
<dbReference type="InterPro" id="IPR036909">
    <property type="entry name" value="Cyt_c-like_dom_sf"/>
</dbReference>
<dbReference type="Gene3D" id="1.10.760.10">
    <property type="entry name" value="Cytochrome c-like domain"/>
    <property type="match status" value="2"/>
</dbReference>
<name>A0ABS1JQS1_9BURK</name>
<feature type="signal peptide" evidence="9">
    <location>
        <begin position="1"/>
        <end position="21"/>
    </location>
</feature>
<evidence type="ECO:0000256" key="3">
    <source>
        <dbReference type="ARBA" id="ARBA00022617"/>
    </source>
</evidence>
<keyword evidence="5" id="KW-0574">Periplasm</keyword>
<dbReference type="Proteomes" id="UP000622707">
    <property type="component" value="Unassembled WGS sequence"/>
</dbReference>
<evidence type="ECO:0000256" key="1">
    <source>
        <dbReference type="ARBA" id="ARBA00004418"/>
    </source>
</evidence>
<keyword evidence="12" id="KW-1185">Reference proteome</keyword>
<keyword evidence="6" id="KW-0249">Electron transport</keyword>
<evidence type="ECO:0000256" key="2">
    <source>
        <dbReference type="ARBA" id="ARBA00022448"/>
    </source>
</evidence>
<keyword evidence="3 8" id="KW-0349">Heme</keyword>
<organism evidence="11 12">
    <name type="scientific">Ramlibacter alkalitolerans</name>
    <dbReference type="NCBI Taxonomy" id="2039631"/>
    <lineage>
        <taxon>Bacteria</taxon>
        <taxon>Pseudomonadati</taxon>
        <taxon>Pseudomonadota</taxon>
        <taxon>Betaproteobacteria</taxon>
        <taxon>Burkholderiales</taxon>
        <taxon>Comamonadaceae</taxon>
        <taxon>Ramlibacter</taxon>
    </lineage>
</organism>
<keyword evidence="4 8" id="KW-0479">Metal-binding</keyword>
<dbReference type="PANTHER" id="PTHR33751">
    <property type="entry name" value="CBB3-TYPE CYTOCHROME C OXIDASE SUBUNIT FIXP"/>
    <property type="match status" value="1"/>
</dbReference>
<accession>A0ABS1JQS1</accession>
<dbReference type="PROSITE" id="PS51007">
    <property type="entry name" value="CYTC"/>
    <property type="match status" value="1"/>
</dbReference>
<evidence type="ECO:0000256" key="4">
    <source>
        <dbReference type="ARBA" id="ARBA00022723"/>
    </source>
</evidence>
<keyword evidence="2" id="KW-0813">Transport</keyword>
<evidence type="ECO:0000256" key="6">
    <source>
        <dbReference type="ARBA" id="ARBA00022982"/>
    </source>
</evidence>
<proteinExistence type="predicted"/>
<dbReference type="PANTHER" id="PTHR33751:SF9">
    <property type="entry name" value="CYTOCHROME C4"/>
    <property type="match status" value="1"/>
</dbReference>
<keyword evidence="9" id="KW-0732">Signal</keyword>
<evidence type="ECO:0000256" key="5">
    <source>
        <dbReference type="ARBA" id="ARBA00022764"/>
    </source>
</evidence>
<evidence type="ECO:0000259" key="10">
    <source>
        <dbReference type="PROSITE" id="PS51007"/>
    </source>
</evidence>
<dbReference type="InterPro" id="IPR050597">
    <property type="entry name" value="Cytochrome_c_Oxidase_Subunit"/>
</dbReference>
<dbReference type="InterPro" id="IPR024167">
    <property type="entry name" value="Cytochrome_c4-like"/>
</dbReference>
<evidence type="ECO:0000313" key="11">
    <source>
        <dbReference type="EMBL" id="MBL0426501.1"/>
    </source>
</evidence>
<dbReference type="Pfam" id="PF00034">
    <property type="entry name" value="Cytochrom_C"/>
    <property type="match status" value="2"/>
</dbReference>
<dbReference type="SUPFAM" id="SSF46626">
    <property type="entry name" value="Cytochrome c"/>
    <property type="match status" value="2"/>
</dbReference>
<evidence type="ECO:0000256" key="9">
    <source>
        <dbReference type="SAM" id="SignalP"/>
    </source>
</evidence>
<evidence type="ECO:0000256" key="8">
    <source>
        <dbReference type="PROSITE-ProRule" id="PRU00433"/>
    </source>
</evidence>